<keyword evidence="3" id="KW-0378">Hydrolase</keyword>
<sequence length="237" mass="26047">MKILVTVFLLTTVLTSAALIRGAAAQSVSSNLPEDASLSIDATLDKFDQLYQRELGSTRGCQQPELQMFKVCSDVLRNDGNGPFILHHNHVTDKVVVLFHGLSDSPFYLKSIAKALHQQGYNVVVGLLLGHGKKYADKDMQDRSLSSRWRQHVSELVQLSRHLGTKTDIGGFSTGGILAIEYALLNPQSVHALVLFSGALALNDSVETLSKVWGVQSLLKWYDGEYSTAGPNKYKYP</sequence>
<evidence type="ECO:0000259" key="2">
    <source>
        <dbReference type="Pfam" id="PF12146"/>
    </source>
</evidence>
<reference evidence="3 4" key="1">
    <citation type="submission" date="2023-10" db="EMBL/GenBank/DDBJ databases">
        <title>Glaciecola aquimarina strain GGW-M5 nov., isolated from a coastal seawater.</title>
        <authorList>
            <person name="Bayburt H."/>
            <person name="Kim J.M."/>
            <person name="Choi B.J."/>
            <person name="Jeon C.O."/>
        </authorList>
    </citation>
    <scope>NUCLEOTIDE SEQUENCE [LARGE SCALE GENOMIC DNA]</scope>
    <source>
        <strain evidence="3 4">KCTC 32108</strain>
    </source>
</reference>
<comment type="caution">
    <text evidence="3">The sequence shown here is derived from an EMBL/GenBank/DDBJ whole genome shotgun (WGS) entry which is preliminary data.</text>
</comment>
<keyword evidence="1" id="KW-0732">Signal</keyword>
<feature type="chain" id="PRO_5046590013" evidence="1">
    <location>
        <begin position="18"/>
        <end position="237"/>
    </location>
</feature>
<gene>
    <name evidence="3" type="ORF">RS130_10545</name>
</gene>
<accession>A0ABU3SWB3</accession>
<evidence type="ECO:0000313" key="3">
    <source>
        <dbReference type="EMBL" id="MDU0354310.1"/>
    </source>
</evidence>
<dbReference type="EMBL" id="JAWDIO010000002">
    <property type="protein sequence ID" value="MDU0354310.1"/>
    <property type="molecule type" value="Genomic_DNA"/>
</dbReference>
<dbReference type="PANTHER" id="PTHR43798:SF33">
    <property type="entry name" value="HYDROLASE, PUTATIVE (AFU_ORTHOLOGUE AFUA_2G14860)-RELATED"/>
    <property type="match status" value="1"/>
</dbReference>
<feature type="signal peptide" evidence="1">
    <location>
        <begin position="1"/>
        <end position="17"/>
    </location>
</feature>
<dbReference type="Gene3D" id="3.40.50.1820">
    <property type="entry name" value="alpha/beta hydrolase"/>
    <property type="match status" value="1"/>
</dbReference>
<feature type="domain" description="Serine aminopeptidase S33" evidence="2">
    <location>
        <begin position="93"/>
        <end position="212"/>
    </location>
</feature>
<evidence type="ECO:0000256" key="1">
    <source>
        <dbReference type="SAM" id="SignalP"/>
    </source>
</evidence>
<dbReference type="InterPro" id="IPR029058">
    <property type="entry name" value="AB_hydrolase_fold"/>
</dbReference>
<dbReference type="SUPFAM" id="SSF53474">
    <property type="entry name" value="alpha/beta-Hydrolases"/>
    <property type="match status" value="1"/>
</dbReference>
<dbReference type="PANTHER" id="PTHR43798">
    <property type="entry name" value="MONOACYLGLYCEROL LIPASE"/>
    <property type="match status" value="1"/>
</dbReference>
<keyword evidence="4" id="KW-1185">Reference proteome</keyword>
<dbReference type="Pfam" id="PF12146">
    <property type="entry name" value="Hydrolase_4"/>
    <property type="match status" value="1"/>
</dbReference>
<dbReference type="GO" id="GO:0016787">
    <property type="term" value="F:hydrolase activity"/>
    <property type="evidence" value="ECO:0007669"/>
    <property type="project" value="UniProtKB-KW"/>
</dbReference>
<dbReference type="InterPro" id="IPR050266">
    <property type="entry name" value="AB_hydrolase_sf"/>
</dbReference>
<organism evidence="3 4">
    <name type="scientific">Paraglaciecola aquimarina</name>
    <dbReference type="NCBI Taxonomy" id="1235557"/>
    <lineage>
        <taxon>Bacteria</taxon>
        <taxon>Pseudomonadati</taxon>
        <taxon>Pseudomonadota</taxon>
        <taxon>Gammaproteobacteria</taxon>
        <taxon>Alteromonadales</taxon>
        <taxon>Alteromonadaceae</taxon>
        <taxon>Paraglaciecola</taxon>
    </lineage>
</organism>
<dbReference type="InterPro" id="IPR022742">
    <property type="entry name" value="Hydrolase_4"/>
</dbReference>
<evidence type="ECO:0000313" key="4">
    <source>
        <dbReference type="Proteomes" id="UP001247805"/>
    </source>
</evidence>
<name>A0ABU3SWB3_9ALTE</name>
<dbReference type="Proteomes" id="UP001247805">
    <property type="component" value="Unassembled WGS sequence"/>
</dbReference>
<protein>
    <submittedName>
        <fullName evidence="3">Alpha/beta fold hydrolase</fullName>
    </submittedName>
</protein>
<dbReference type="RefSeq" id="WP_316025920.1">
    <property type="nucleotide sequence ID" value="NZ_JAWDIO010000002.1"/>
</dbReference>
<proteinExistence type="predicted"/>